<feature type="compositionally biased region" description="Low complexity" evidence="1">
    <location>
        <begin position="62"/>
        <end position="76"/>
    </location>
</feature>
<feature type="compositionally biased region" description="Acidic residues" evidence="1">
    <location>
        <begin position="122"/>
        <end position="142"/>
    </location>
</feature>
<accession>A0A699IWZ3</accession>
<sequence>MFNTIRVICSHRDTHVYNAILPVELTNQEMLDSKSYKEYYDVVSRAEPPKAKTKYKKKTDEYVTSPKSKTTSASKGTRLKTKAKVTKPDMKKQPTKKTKAKGLAVLSEAALSKAKQIKLAGDNDDGDNDDEVESDDHDDDSDDERKESDGEEILGPNLTNVDQTEYEEEDVDEGVHTPSENEFTDEEKLDDEEIIDNEEDGKVLKELYEDVIVNLEQGDAEMTDANPKGSEQLNISQESGFEQEEEEAHVNLTPVFDVQKADKPKRIEEYRWGRSSCSETECMQQDQEFAMGDNDEQPVDKEVTKADRRRIILVTRLTIMKKYDYGHLKEIEVRRDNQQLYKFKEGDFKRLRLQDIEDMLLLLVQQKLANLTIDERYDLNTALRMFTRCIVIQKQIKSQEQNRVYTLHFDPHGIIYVDSFRRKRLMHTDELHKFSDGTLNDVRSALYDIAAGIKMEYLPIRKWRNLDKKRAWVIVQEIDKQLYHRRLMRNLEKFVGGRPYRQDLRLIERTI</sequence>
<gene>
    <name evidence="2" type="ORF">Tci_564791</name>
</gene>
<evidence type="ECO:0000256" key="1">
    <source>
        <dbReference type="SAM" id="MobiDB-lite"/>
    </source>
</evidence>
<comment type="caution">
    <text evidence="2">The sequence shown here is derived from an EMBL/GenBank/DDBJ whole genome shotgun (WGS) entry which is preliminary data.</text>
</comment>
<proteinExistence type="predicted"/>
<feature type="region of interest" description="Disordered" evidence="1">
    <location>
        <begin position="50"/>
        <end position="104"/>
    </location>
</feature>
<feature type="compositionally biased region" description="Acidic residues" evidence="1">
    <location>
        <begin position="182"/>
        <end position="199"/>
    </location>
</feature>
<reference evidence="2" key="1">
    <citation type="journal article" date="2019" name="Sci. Rep.">
        <title>Draft genome of Tanacetum cinerariifolium, the natural source of mosquito coil.</title>
        <authorList>
            <person name="Yamashiro T."/>
            <person name="Shiraishi A."/>
            <person name="Satake H."/>
            <person name="Nakayama K."/>
        </authorList>
    </citation>
    <scope>NUCLEOTIDE SEQUENCE</scope>
</reference>
<dbReference type="EMBL" id="BKCJ010343304">
    <property type="protein sequence ID" value="GEZ92818.1"/>
    <property type="molecule type" value="Genomic_DNA"/>
</dbReference>
<dbReference type="AlphaFoldDB" id="A0A699IWZ3"/>
<protein>
    <submittedName>
        <fullName evidence="2">Uncharacterized protein</fullName>
    </submittedName>
</protein>
<feature type="region of interest" description="Disordered" evidence="1">
    <location>
        <begin position="117"/>
        <end position="202"/>
    </location>
</feature>
<evidence type="ECO:0000313" key="2">
    <source>
        <dbReference type="EMBL" id="GEZ92818.1"/>
    </source>
</evidence>
<organism evidence="2">
    <name type="scientific">Tanacetum cinerariifolium</name>
    <name type="common">Dalmatian daisy</name>
    <name type="synonym">Chrysanthemum cinerariifolium</name>
    <dbReference type="NCBI Taxonomy" id="118510"/>
    <lineage>
        <taxon>Eukaryota</taxon>
        <taxon>Viridiplantae</taxon>
        <taxon>Streptophyta</taxon>
        <taxon>Embryophyta</taxon>
        <taxon>Tracheophyta</taxon>
        <taxon>Spermatophyta</taxon>
        <taxon>Magnoliopsida</taxon>
        <taxon>eudicotyledons</taxon>
        <taxon>Gunneridae</taxon>
        <taxon>Pentapetalae</taxon>
        <taxon>asterids</taxon>
        <taxon>campanulids</taxon>
        <taxon>Asterales</taxon>
        <taxon>Asteraceae</taxon>
        <taxon>Asteroideae</taxon>
        <taxon>Anthemideae</taxon>
        <taxon>Anthemidinae</taxon>
        <taxon>Tanacetum</taxon>
    </lineage>
</organism>
<name>A0A699IWZ3_TANCI</name>